<dbReference type="STRING" id="1340429.A0A2G4SNS7"/>
<evidence type="ECO:0000313" key="1">
    <source>
        <dbReference type="EMBL" id="PHZ10437.1"/>
    </source>
</evidence>
<dbReference type="AlphaFoldDB" id="A0A2G4SNS7"/>
<dbReference type="GeneID" id="35441197"/>
<sequence>MYENGPFFVAWAAKWQMKETEGWCIDLTYRTCKSFNGPEKDGYLFIVVWLAWLKDNFSLELKRIMVGCSPTEVAAIREVFSNVDILLCYWHIKRAWRTYNKRVCNA</sequence>
<dbReference type="Proteomes" id="UP000242254">
    <property type="component" value="Unassembled WGS sequence"/>
</dbReference>
<reference evidence="1 2" key="1">
    <citation type="journal article" date="2016" name="Proc. Natl. Acad. Sci. U.S.A.">
        <title>Lipid metabolic changes in an early divergent fungus govern the establishment of a mutualistic symbiosis with endobacteria.</title>
        <authorList>
            <person name="Lastovetsky O.A."/>
            <person name="Gaspar M.L."/>
            <person name="Mondo S.J."/>
            <person name="LaButti K.M."/>
            <person name="Sandor L."/>
            <person name="Grigoriev I.V."/>
            <person name="Henry S.A."/>
            <person name="Pawlowska T.E."/>
        </authorList>
    </citation>
    <scope>NUCLEOTIDE SEQUENCE [LARGE SCALE GENOMIC DNA]</scope>
    <source>
        <strain evidence="1 2">ATCC 52813</strain>
    </source>
</reference>
<dbReference type="RefSeq" id="XP_023464145.1">
    <property type="nucleotide sequence ID" value="XM_023610207.1"/>
</dbReference>
<proteinExistence type="predicted"/>
<protein>
    <recommendedName>
        <fullName evidence="3">MULE transposase domain-containing protein</fullName>
    </recommendedName>
</protein>
<gene>
    <name evidence="1" type="ORF">RHIMIDRAFT_245533</name>
</gene>
<accession>A0A2G4SNS7</accession>
<dbReference type="EMBL" id="KZ303855">
    <property type="protein sequence ID" value="PHZ10437.1"/>
    <property type="molecule type" value="Genomic_DNA"/>
</dbReference>
<organism evidence="1 2">
    <name type="scientific">Rhizopus microsporus ATCC 52813</name>
    <dbReference type="NCBI Taxonomy" id="1340429"/>
    <lineage>
        <taxon>Eukaryota</taxon>
        <taxon>Fungi</taxon>
        <taxon>Fungi incertae sedis</taxon>
        <taxon>Mucoromycota</taxon>
        <taxon>Mucoromycotina</taxon>
        <taxon>Mucoromycetes</taxon>
        <taxon>Mucorales</taxon>
        <taxon>Mucorineae</taxon>
        <taxon>Rhizopodaceae</taxon>
        <taxon>Rhizopus</taxon>
    </lineage>
</organism>
<name>A0A2G4SNS7_RHIZD</name>
<keyword evidence="2" id="KW-1185">Reference proteome</keyword>
<evidence type="ECO:0000313" key="2">
    <source>
        <dbReference type="Proteomes" id="UP000242254"/>
    </source>
</evidence>
<evidence type="ECO:0008006" key="3">
    <source>
        <dbReference type="Google" id="ProtNLM"/>
    </source>
</evidence>